<dbReference type="Proteomes" id="UP000580250">
    <property type="component" value="Unassembled WGS sequence"/>
</dbReference>
<sequence length="129" mass="15659">MIKFNFIILIHVIIFLKIQCTGKLIHVELKIKDDWEEKREFIYLKNVELKERFVLKIIEKNNNRYDSYKNNIEGYLRSIDLNLDKNMFEVEISDRSEYIPSDQLKKKIFIEINNNEIIQNFLPGFEKMV</sequence>
<accession>A0A6V7UMN7</accession>
<name>A0A6V7UMN7_MELEN</name>
<dbReference type="OrthoDB" id="5907629at2759"/>
<organism evidence="2 3">
    <name type="scientific">Meloidogyne enterolobii</name>
    <name type="common">Root-knot nematode worm</name>
    <name type="synonym">Meloidogyne mayaguensis</name>
    <dbReference type="NCBI Taxonomy" id="390850"/>
    <lineage>
        <taxon>Eukaryota</taxon>
        <taxon>Metazoa</taxon>
        <taxon>Ecdysozoa</taxon>
        <taxon>Nematoda</taxon>
        <taxon>Chromadorea</taxon>
        <taxon>Rhabditida</taxon>
        <taxon>Tylenchina</taxon>
        <taxon>Tylenchomorpha</taxon>
        <taxon>Tylenchoidea</taxon>
        <taxon>Meloidogynidae</taxon>
        <taxon>Meloidogyninae</taxon>
        <taxon>Meloidogyne</taxon>
    </lineage>
</organism>
<reference evidence="2 3" key="1">
    <citation type="submission" date="2020-08" db="EMBL/GenBank/DDBJ databases">
        <authorList>
            <person name="Koutsovoulos G."/>
            <person name="Danchin GJ E."/>
        </authorList>
    </citation>
    <scope>NUCLEOTIDE SEQUENCE [LARGE SCALE GENOMIC DNA]</scope>
</reference>
<evidence type="ECO:0000256" key="1">
    <source>
        <dbReference type="SAM" id="SignalP"/>
    </source>
</evidence>
<dbReference type="AlphaFoldDB" id="A0A6V7UMN7"/>
<evidence type="ECO:0000313" key="2">
    <source>
        <dbReference type="EMBL" id="CAD2161872.1"/>
    </source>
</evidence>
<gene>
    <name evidence="2" type="ORF">MENT_LOCUS15096</name>
</gene>
<feature type="signal peptide" evidence="1">
    <location>
        <begin position="1"/>
        <end position="22"/>
    </location>
</feature>
<protein>
    <submittedName>
        <fullName evidence="2">Uncharacterized protein</fullName>
    </submittedName>
</protein>
<comment type="caution">
    <text evidence="2">The sequence shown here is derived from an EMBL/GenBank/DDBJ whole genome shotgun (WGS) entry which is preliminary data.</text>
</comment>
<feature type="chain" id="PRO_5027588100" evidence="1">
    <location>
        <begin position="23"/>
        <end position="129"/>
    </location>
</feature>
<proteinExistence type="predicted"/>
<dbReference type="EMBL" id="CAJEWN010000088">
    <property type="protein sequence ID" value="CAD2161872.1"/>
    <property type="molecule type" value="Genomic_DNA"/>
</dbReference>
<evidence type="ECO:0000313" key="3">
    <source>
        <dbReference type="Proteomes" id="UP000580250"/>
    </source>
</evidence>
<keyword evidence="1" id="KW-0732">Signal</keyword>